<dbReference type="Gene3D" id="3.30.40.10">
    <property type="entry name" value="Zinc/RING finger domain, C3HC4 (zinc finger)"/>
    <property type="match status" value="1"/>
</dbReference>
<dbReference type="GO" id="GO:0072344">
    <property type="term" value="P:rescue of stalled ribosome"/>
    <property type="evidence" value="ECO:0000318"/>
    <property type="project" value="GO_Central"/>
</dbReference>
<evidence type="ECO:0000256" key="1">
    <source>
        <dbReference type="PROSITE-ProRule" id="PRU00175"/>
    </source>
</evidence>
<evidence type="ECO:0000256" key="2">
    <source>
        <dbReference type="SAM" id="MobiDB-lite"/>
    </source>
</evidence>
<dbReference type="Araport" id="AT3G60300"/>
<evidence type="ECO:0000313" key="6">
    <source>
        <dbReference type="EMBL" id="AEE80041.1"/>
    </source>
</evidence>
<dbReference type="ProteomicsDB" id="212450"/>
<dbReference type="AlphaFoldDB" id="F4JAP8"/>
<keyword evidence="1" id="KW-0863">Zinc-finger</keyword>
<dbReference type="CDD" id="cd23818">
    <property type="entry name" value="RWD_RNF25"/>
    <property type="match status" value="1"/>
</dbReference>
<dbReference type="STRING" id="3702.F4JAP8"/>
<evidence type="ECO:0000259" key="4">
    <source>
        <dbReference type="PROSITE" id="PS50908"/>
    </source>
</evidence>
<feature type="region of interest" description="Disordered" evidence="2">
    <location>
        <begin position="187"/>
        <end position="211"/>
    </location>
</feature>
<dbReference type="FunFam" id="3.30.40.10:FF:000914">
    <property type="entry name" value="RWD domain-containing protein"/>
    <property type="match status" value="1"/>
</dbReference>
<dbReference type="SMART" id="SM00591">
    <property type="entry name" value="RWD"/>
    <property type="match status" value="1"/>
</dbReference>
<evidence type="ECO:0007829" key="8">
    <source>
        <dbReference type="PeptideAtlas" id="F4JAP8"/>
    </source>
</evidence>
<evidence type="ECO:0000313" key="7">
    <source>
        <dbReference type="Proteomes" id="UP000006548"/>
    </source>
</evidence>
<evidence type="ECO:0000259" key="3">
    <source>
        <dbReference type="PROSITE" id="PS50089"/>
    </source>
</evidence>
<dbReference type="ExpressionAtlas" id="F4JAP8">
    <property type="expression patterns" value="baseline and differential"/>
</dbReference>
<dbReference type="InterPro" id="IPR039133">
    <property type="entry name" value="RNF25"/>
</dbReference>
<dbReference type="PANTHER" id="PTHR13198">
    <property type="entry name" value="RING FINGER PROTEIN 25"/>
    <property type="match status" value="1"/>
</dbReference>
<dbReference type="eggNOG" id="KOG4445">
    <property type="taxonomic scope" value="Eukaryota"/>
</dbReference>
<dbReference type="GeneID" id="825201"/>
<sequence>MTEEEVAMEVEALEAVYSEDCVILDSYPPHLHLHIKPRTAEISSQQVFFSPQFFFFFFGCKNSFVEAVVRFQAGSKYPDEPPRISLIESKGLDEQRQKLLIGIVQEKASQLSSSLMLVELCEEAVERLTIMNHPEGDCPLCLYPLFPEDGGSKQMPFMKLMSCFHCFHCECIIRWWNWLHAQEEADSKSGDTLHMRRGSTAREGNSGSADKSLGNCPVCRKIFHSSDIEHVLDLVGAQSSLQDSSLIPGKDQDPLLQSDSENIRRERFESILKTQEEKGGLVQPKKNISVVPGMYLPPPAHASTSRNEEEEAGESQEQGEEEPKEAESETNSSSSTNRRGRGRWRGRGRSRGRGPTVNERKPNSQDPRKPTRQWVQRAREGDK</sequence>
<dbReference type="SUPFAM" id="SSF57850">
    <property type="entry name" value="RING/U-box"/>
    <property type="match status" value="1"/>
</dbReference>
<feature type="compositionally biased region" description="Basic residues" evidence="2">
    <location>
        <begin position="338"/>
        <end position="352"/>
    </location>
</feature>
<dbReference type="InterPro" id="IPR001841">
    <property type="entry name" value="Znf_RING"/>
</dbReference>
<name>F4JAP8_ARATH</name>
<dbReference type="SMART" id="SM00184">
    <property type="entry name" value="RING"/>
    <property type="match status" value="1"/>
</dbReference>
<keyword evidence="7" id="KW-1185">Reference proteome</keyword>
<dbReference type="Proteomes" id="UP000006548">
    <property type="component" value="Chromosome 3"/>
</dbReference>
<dbReference type="TAIR" id="AT3G60300"/>
<dbReference type="PROSITE" id="PS50908">
    <property type="entry name" value="RWD"/>
    <property type="match status" value="1"/>
</dbReference>
<dbReference type="InterPro" id="IPR013083">
    <property type="entry name" value="Znf_RING/FYVE/PHD"/>
</dbReference>
<dbReference type="HOGENOM" id="CLU_042112_0_0_1"/>
<feature type="compositionally biased region" description="Acidic residues" evidence="2">
    <location>
        <begin position="308"/>
        <end position="324"/>
    </location>
</feature>
<dbReference type="PROSITE" id="PS50089">
    <property type="entry name" value="ZF_RING_2"/>
    <property type="match status" value="1"/>
</dbReference>
<feature type="region of interest" description="Disordered" evidence="2">
    <location>
        <begin position="274"/>
        <end position="383"/>
    </location>
</feature>
<feature type="domain" description="RWD" evidence="4">
    <location>
        <begin position="8"/>
        <end position="131"/>
    </location>
</feature>
<dbReference type="RefSeq" id="NP_001190140.1">
    <property type="nucleotide sequence ID" value="NM_001203211.1"/>
</dbReference>
<protein>
    <submittedName>
        <fullName evidence="6">RWD domain-containing protein</fullName>
    </submittedName>
</protein>
<accession>F4JAP8</accession>
<dbReference type="PANTHER" id="PTHR13198:SF4">
    <property type="entry name" value="E3 UBIQUITIN-PROTEIN LIGASE RNF25"/>
    <property type="match status" value="1"/>
</dbReference>
<dbReference type="EMBL" id="CP002686">
    <property type="protein sequence ID" value="AEE80041.1"/>
    <property type="molecule type" value="Genomic_DNA"/>
</dbReference>
<evidence type="ECO:0007829" key="9">
    <source>
        <dbReference type="ProteomicsDB" id="F4JAP8"/>
    </source>
</evidence>
<keyword evidence="8 9" id="KW-1267">Proteomics identification</keyword>
<gene>
    <name evidence="5 6" type="ordered locus">At3g60300</name>
</gene>
<dbReference type="InterPro" id="IPR016135">
    <property type="entry name" value="UBQ-conjugating_enzyme/RWD"/>
</dbReference>
<dbReference type="GO" id="GO:0006511">
    <property type="term" value="P:ubiquitin-dependent protein catabolic process"/>
    <property type="evidence" value="ECO:0000318"/>
    <property type="project" value="GO_Central"/>
</dbReference>
<reference evidence="7" key="2">
    <citation type="journal article" date="2017" name="Plant J.">
        <title>Araport11: a complete reannotation of the Arabidopsis thaliana reference genome.</title>
        <authorList>
            <person name="Cheng C.Y."/>
            <person name="Krishnakumar V."/>
            <person name="Chan A.P."/>
            <person name="Thibaud-Nissen F."/>
            <person name="Schobel S."/>
            <person name="Town C.D."/>
        </authorList>
    </citation>
    <scope>GENOME REANNOTATION</scope>
    <source>
        <strain evidence="7">cv. Columbia</strain>
    </source>
</reference>
<dbReference type="Gene3D" id="3.10.110.10">
    <property type="entry name" value="Ubiquitin Conjugating Enzyme"/>
    <property type="match status" value="1"/>
</dbReference>
<feature type="domain" description="RING-type" evidence="3">
    <location>
        <begin position="138"/>
        <end position="220"/>
    </location>
</feature>
<dbReference type="GO" id="GO:0008270">
    <property type="term" value="F:zinc ion binding"/>
    <property type="evidence" value="ECO:0007669"/>
    <property type="project" value="UniProtKB-KW"/>
</dbReference>
<dbReference type="FunCoup" id="F4JAP8">
    <property type="interactions" value="2726"/>
</dbReference>
<dbReference type="PaxDb" id="3702-AT3G60300.2"/>
<feature type="compositionally biased region" description="Basic and acidic residues" evidence="2">
    <location>
        <begin position="358"/>
        <end position="369"/>
    </location>
</feature>
<dbReference type="Pfam" id="PF05773">
    <property type="entry name" value="RWD"/>
    <property type="match status" value="1"/>
</dbReference>
<keyword evidence="1" id="KW-0479">Metal-binding</keyword>
<dbReference type="InterPro" id="IPR006575">
    <property type="entry name" value="RWD_dom"/>
</dbReference>
<proteinExistence type="evidence at protein level"/>
<dbReference type="GO" id="GO:0005634">
    <property type="term" value="C:nucleus"/>
    <property type="evidence" value="ECO:0000318"/>
    <property type="project" value="GO_Central"/>
</dbReference>
<dbReference type="GO" id="GO:0061630">
    <property type="term" value="F:ubiquitin protein ligase activity"/>
    <property type="evidence" value="ECO:0000318"/>
    <property type="project" value="GO_Central"/>
</dbReference>
<organism evidence="6 7">
    <name type="scientific">Arabidopsis thaliana</name>
    <name type="common">Mouse-ear cress</name>
    <dbReference type="NCBI Taxonomy" id="3702"/>
    <lineage>
        <taxon>Eukaryota</taxon>
        <taxon>Viridiplantae</taxon>
        <taxon>Streptophyta</taxon>
        <taxon>Embryophyta</taxon>
        <taxon>Tracheophyta</taxon>
        <taxon>Spermatophyta</taxon>
        <taxon>Magnoliopsida</taxon>
        <taxon>eudicotyledons</taxon>
        <taxon>Gunneridae</taxon>
        <taxon>Pentapetalae</taxon>
        <taxon>rosids</taxon>
        <taxon>malvids</taxon>
        <taxon>Brassicales</taxon>
        <taxon>Brassicaceae</taxon>
        <taxon>Camelineae</taxon>
        <taxon>Arabidopsis</taxon>
    </lineage>
</organism>
<dbReference type="SMR" id="F4JAP8"/>
<evidence type="ECO:0000313" key="5">
    <source>
        <dbReference type="Araport" id="AT3G60300"/>
    </source>
</evidence>
<dbReference type="KEGG" id="ath:AT3G60300"/>
<dbReference type="InParanoid" id="F4JAP8"/>
<dbReference type="SUPFAM" id="SSF54495">
    <property type="entry name" value="UBC-like"/>
    <property type="match status" value="1"/>
</dbReference>
<reference evidence="6 7" key="1">
    <citation type="journal article" date="2000" name="Nature">
        <title>Sequence and analysis of chromosome 3 of the plant Arabidopsis thaliana.</title>
        <authorList>
            <consortium name="European Union Chromosome 3 Arabidopsis Sequencing Consortium"/>
            <consortium name="Institute for Genomic Research"/>
            <consortium name="Kazusa DNA Research Institute"/>
            <person name="Salanoubat M."/>
            <person name="Lemcke K."/>
            <person name="Rieger M."/>
            <person name="Ansorge W."/>
            <person name="Unseld M."/>
            <person name="Fartmann B."/>
            <person name="Valle G."/>
            <person name="Blocker H."/>
            <person name="Perez-Alonso M."/>
            <person name="Obermaier B."/>
            <person name="Delseny M."/>
            <person name="Boutry M."/>
            <person name="Grivell L.A."/>
            <person name="Mache R."/>
            <person name="Puigdomenech P."/>
            <person name="De Simone V."/>
            <person name="Choisne N."/>
            <person name="Artiguenave F."/>
            <person name="Robert C."/>
            <person name="Brottier P."/>
            <person name="Wincker P."/>
            <person name="Cattolico L."/>
            <person name="Weissenbach J."/>
            <person name="Saurin W."/>
            <person name="Quetier F."/>
            <person name="Schafer M."/>
            <person name="Muller-Auer S."/>
            <person name="Gabel C."/>
            <person name="Fuchs M."/>
            <person name="Benes V."/>
            <person name="Wurmbach E."/>
            <person name="Drzonek H."/>
            <person name="Erfle H."/>
            <person name="Jordan N."/>
            <person name="Bangert S."/>
            <person name="Wiedelmann R."/>
            <person name="Kranz H."/>
            <person name="Voss H."/>
            <person name="Holland R."/>
            <person name="Brandt P."/>
            <person name="Nyakatura G."/>
            <person name="Vezzi A."/>
            <person name="D'Angelo M."/>
            <person name="Pallavicini A."/>
            <person name="Toppo S."/>
            <person name="Simionati B."/>
            <person name="Conrad A."/>
            <person name="Hornischer K."/>
            <person name="Kauer G."/>
            <person name="Lohnert T.H."/>
            <person name="Nordsiek G."/>
            <person name="Reichelt J."/>
            <person name="Scharfe M."/>
            <person name="Schon O."/>
            <person name="Bargues M."/>
            <person name="Terol J."/>
            <person name="Climent J."/>
            <person name="Navarro P."/>
            <person name="Collado C."/>
            <person name="Perez-Perez A."/>
            <person name="Ottenwalder B."/>
            <person name="Duchemin D."/>
            <person name="Cooke R."/>
            <person name="Laudie M."/>
            <person name="Berger-Llauro C."/>
            <person name="Purnelle B."/>
            <person name="Masuy D."/>
            <person name="de Haan M."/>
            <person name="Maarse A.C."/>
            <person name="Alcaraz J.P."/>
            <person name="Cottet A."/>
            <person name="Casacuberta E."/>
            <person name="Monfort A."/>
            <person name="Argiriou A."/>
            <person name="flores M."/>
            <person name="Liguori R."/>
            <person name="Vitale D."/>
            <person name="Mannhaupt G."/>
            <person name="Haase D."/>
            <person name="Schoof H."/>
            <person name="Rudd S."/>
            <person name="Zaccaria P."/>
            <person name="Mewes H.W."/>
            <person name="Mayer K.F."/>
            <person name="Kaul S."/>
            <person name="Town C.D."/>
            <person name="Koo H.L."/>
            <person name="Tallon L.J."/>
            <person name="Jenkins J."/>
            <person name="Rooney T."/>
            <person name="Rizzo M."/>
            <person name="Walts A."/>
            <person name="Utterback T."/>
            <person name="Fujii C.Y."/>
            <person name="Shea T.P."/>
            <person name="Creasy T.H."/>
            <person name="Haas B."/>
            <person name="Maiti R."/>
            <person name="Wu D."/>
            <person name="Peterson J."/>
            <person name="Van Aken S."/>
            <person name="Pai G."/>
            <person name="Militscher J."/>
            <person name="Sellers P."/>
            <person name="Gill J.E."/>
            <person name="Feldblyum T.V."/>
            <person name="Preuss D."/>
            <person name="Lin X."/>
            <person name="Nierman W.C."/>
            <person name="Salzberg S.L."/>
            <person name="White O."/>
            <person name="Venter J.C."/>
            <person name="Fraser C.M."/>
            <person name="Kaneko T."/>
            <person name="Nakamura Y."/>
            <person name="Sato S."/>
            <person name="Kato T."/>
            <person name="Asamizu E."/>
            <person name="Sasamoto S."/>
            <person name="Kimura T."/>
            <person name="Idesawa K."/>
            <person name="Kawashima K."/>
            <person name="Kishida Y."/>
            <person name="Kiyokawa C."/>
            <person name="Kohara M."/>
            <person name="Matsumoto M."/>
            <person name="Matsuno A."/>
            <person name="Muraki A."/>
            <person name="Nakayama S."/>
            <person name="Nakazaki N."/>
            <person name="Shinpo S."/>
            <person name="Takeuchi C."/>
            <person name="Wada T."/>
            <person name="Watanabe A."/>
            <person name="Yamada M."/>
            <person name="Yasuda M."/>
            <person name="Tabata S."/>
        </authorList>
    </citation>
    <scope>NUCLEOTIDE SEQUENCE [LARGE SCALE GENOMIC DNA]</scope>
    <source>
        <strain evidence="7">cv. Columbia</strain>
    </source>
</reference>
<keyword evidence="1" id="KW-0862">Zinc</keyword>